<gene>
    <name evidence="8" type="ORF">EOI86_04790</name>
</gene>
<feature type="domain" description="EamA" evidence="7">
    <location>
        <begin position="157"/>
        <end position="288"/>
    </location>
</feature>
<dbReference type="AlphaFoldDB" id="A0A437QZ15"/>
<evidence type="ECO:0000313" key="9">
    <source>
        <dbReference type="Proteomes" id="UP000287447"/>
    </source>
</evidence>
<keyword evidence="9" id="KW-1185">Reference proteome</keyword>
<comment type="similarity">
    <text evidence="2">Belongs to the drug/metabolite transporter (DMT) superfamily. 10 TMS drug/metabolite exporter (DME) (TC 2.A.7.3) family.</text>
</comment>
<evidence type="ECO:0000256" key="3">
    <source>
        <dbReference type="ARBA" id="ARBA00022692"/>
    </source>
</evidence>
<dbReference type="Pfam" id="PF00892">
    <property type="entry name" value="EamA"/>
    <property type="match status" value="2"/>
</dbReference>
<dbReference type="InterPro" id="IPR000620">
    <property type="entry name" value="EamA_dom"/>
</dbReference>
<keyword evidence="5 6" id="KW-0472">Membrane</keyword>
<evidence type="ECO:0000313" key="8">
    <source>
        <dbReference type="EMBL" id="RVU39755.1"/>
    </source>
</evidence>
<feature type="transmembrane region" description="Helical" evidence="6">
    <location>
        <begin position="217"/>
        <end position="237"/>
    </location>
</feature>
<dbReference type="EMBL" id="SADE01000001">
    <property type="protein sequence ID" value="RVU39755.1"/>
    <property type="molecule type" value="Genomic_DNA"/>
</dbReference>
<feature type="domain" description="EamA" evidence="7">
    <location>
        <begin position="10"/>
        <end position="146"/>
    </location>
</feature>
<evidence type="ECO:0000256" key="4">
    <source>
        <dbReference type="ARBA" id="ARBA00022989"/>
    </source>
</evidence>
<evidence type="ECO:0000256" key="5">
    <source>
        <dbReference type="ARBA" id="ARBA00023136"/>
    </source>
</evidence>
<evidence type="ECO:0000256" key="2">
    <source>
        <dbReference type="ARBA" id="ARBA00009853"/>
    </source>
</evidence>
<dbReference type="PANTHER" id="PTHR22911">
    <property type="entry name" value="ACYL-MALONYL CONDENSING ENZYME-RELATED"/>
    <property type="match status" value="1"/>
</dbReference>
<feature type="transmembrane region" description="Helical" evidence="6">
    <location>
        <begin position="79"/>
        <end position="95"/>
    </location>
</feature>
<dbReference type="PANTHER" id="PTHR22911:SF6">
    <property type="entry name" value="SOLUTE CARRIER FAMILY 35 MEMBER G1"/>
    <property type="match status" value="1"/>
</dbReference>
<dbReference type="Proteomes" id="UP000287447">
    <property type="component" value="Unassembled WGS sequence"/>
</dbReference>
<feature type="transmembrane region" description="Helical" evidence="6">
    <location>
        <begin position="101"/>
        <end position="122"/>
    </location>
</feature>
<dbReference type="Gene3D" id="1.10.3730.20">
    <property type="match status" value="1"/>
</dbReference>
<comment type="subcellular location">
    <subcellularLocation>
        <location evidence="1">Membrane</location>
        <topology evidence="1">Multi-pass membrane protein</topology>
    </subcellularLocation>
</comment>
<dbReference type="InterPro" id="IPR037185">
    <property type="entry name" value="EmrE-like"/>
</dbReference>
<evidence type="ECO:0000256" key="1">
    <source>
        <dbReference type="ARBA" id="ARBA00004141"/>
    </source>
</evidence>
<keyword evidence="4 6" id="KW-1133">Transmembrane helix</keyword>
<reference evidence="9" key="1">
    <citation type="submission" date="2019-01" db="EMBL/GenBank/DDBJ databases">
        <title>Gri0909 isolated from a small marine red alga.</title>
        <authorList>
            <person name="Kim J."/>
            <person name="Jeong S.E."/>
            <person name="Jeon C.O."/>
        </authorList>
    </citation>
    <scope>NUCLEOTIDE SEQUENCE [LARGE SCALE GENOMIC DNA]</scope>
    <source>
        <strain evidence="9">Gri0909</strain>
    </source>
</reference>
<feature type="transmembrane region" description="Helical" evidence="6">
    <location>
        <begin position="186"/>
        <end position="205"/>
    </location>
</feature>
<evidence type="ECO:0000259" key="7">
    <source>
        <dbReference type="Pfam" id="PF00892"/>
    </source>
</evidence>
<name>A0A437QZ15_9PROT</name>
<dbReference type="GO" id="GO:0016020">
    <property type="term" value="C:membrane"/>
    <property type="evidence" value="ECO:0007669"/>
    <property type="project" value="UniProtKB-SubCell"/>
</dbReference>
<dbReference type="SUPFAM" id="SSF103481">
    <property type="entry name" value="Multidrug resistance efflux transporter EmrE"/>
    <property type="match status" value="2"/>
</dbReference>
<keyword evidence="3 6" id="KW-0812">Transmembrane</keyword>
<accession>A0A437QZ15</accession>
<evidence type="ECO:0000256" key="6">
    <source>
        <dbReference type="SAM" id="Phobius"/>
    </source>
</evidence>
<sequence length="298" mass="32676">MNPLNSPVLRGIVLILIAIALFDVMAAIIKYMGASYPPQQLSMFRCFFGVFPAIGLLFLSRDWRRSGRPIKMRQWPLGLMRGFFVAIAQFCYYTSLANLEFALAATLTFAGPLFVTGLSIPVLKTKVGLWRWIAVMIGFAGLIMIMQPGTDVFTPYALLPLCAAFGYASSSVSVKLIDDGVPTPTINLYSSAGALLGATIFVVATDAYRIVETGEDWLWLFAMGLAGGLAVFTLVSAYRQTSPSNLAPFEYFGIPLSFVIGWLVFGEAPFDRLMPGVFLIVAGGIIIYWRERYHAAKS</sequence>
<feature type="transmembrane region" description="Helical" evidence="6">
    <location>
        <begin position="129"/>
        <end position="147"/>
    </location>
</feature>
<feature type="transmembrane region" description="Helical" evidence="6">
    <location>
        <begin position="153"/>
        <end position="174"/>
    </location>
</feature>
<dbReference type="OrthoDB" id="9812899at2"/>
<feature type="transmembrane region" description="Helical" evidence="6">
    <location>
        <begin position="42"/>
        <end position="59"/>
    </location>
</feature>
<protein>
    <submittedName>
        <fullName evidence="8">DMT family transporter</fullName>
    </submittedName>
</protein>
<proteinExistence type="inferred from homology"/>
<feature type="transmembrane region" description="Helical" evidence="6">
    <location>
        <begin position="249"/>
        <end position="266"/>
    </location>
</feature>
<feature type="transmembrane region" description="Helical" evidence="6">
    <location>
        <begin position="272"/>
        <end position="289"/>
    </location>
</feature>
<organism evidence="8 9">
    <name type="scientific">Hwanghaeella grinnelliae</name>
    <dbReference type="NCBI Taxonomy" id="2500179"/>
    <lineage>
        <taxon>Bacteria</taxon>
        <taxon>Pseudomonadati</taxon>
        <taxon>Pseudomonadota</taxon>
        <taxon>Alphaproteobacteria</taxon>
        <taxon>Rhodospirillales</taxon>
        <taxon>Rhodospirillaceae</taxon>
        <taxon>Hwanghaeella</taxon>
    </lineage>
</organism>
<comment type="caution">
    <text evidence="8">The sequence shown here is derived from an EMBL/GenBank/DDBJ whole genome shotgun (WGS) entry which is preliminary data.</text>
</comment>